<dbReference type="Proteomes" id="UP000327493">
    <property type="component" value="Chromosome 9"/>
</dbReference>
<name>A0A5J5D3L4_9PERO</name>
<protein>
    <submittedName>
        <fullName evidence="1">Uncharacterized protein</fullName>
    </submittedName>
</protein>
<evidence type="ECO:0000313" key="2">
    <source>
        <dbReference type="Proteomes" id="UP000327493"/>
    </source>
</evidence>
<proteinExistence type="predicted"/>
<comment type="caution">
    <text evidence="1">The sequence shown here is derived from an EMBL/GenBank/DDBJ whole genome shotgun (WGS) entry which is preliminary data.</text>
</comment>
<dbReference type="EMBL" id="VOFY01000009">
    <property type="protein sequence ID" value="KAA8589312.1"/>
    <property type="molecule type" value="Genomic_DNA"/>
</dbReference>
<dbReference type="AlphaFoldDB" id="A0A5J5D3L4"/>
<evidence type="ECO:0000313" key="1">
    <source>
        <dbReference type="EMBL" id="KAA8589312.1"/>
    </source>
</evidence>
<gene>
    <name evidence="1" type="ORF">FQN60_012677</name>
</gene>
<sequence>MPRTFCDAFKSFPGPFAFGSAIPNFGNLNLLSCPSCSTSSSGAFILIPGCFTITSLSGRKTSTSGSSALTSGSLTLDFEKENLGSVNLGFFKFSSSSAAGGSSIEIAPESPWTSDLASGDVTSTLGVSRFTSASGVFPPVLEKENFGNDQFGLFILFSTSTVGTSGIKMAPSDSLTSTLGNLISALASGNVTSTSFFDKLKSISGPFTFGMDMPNFGILNLLPGPSISLPLAFKSTDRPSVSMLCAVTSTVAPSILMSLSTSGTSTTDLWISSSKFG</sequence>
<organism evidence="1 2">
    <name type="scientific">Etheostoma spectabile</name>
    <name type="common">orangethroat darter</name>
    <dbReference type="NCBI Taxonomy" id="54343"/>
    <lineage>
        <taxon>Eukaryota</taxon>
        <taxon>Metazoa</taxon>
        <taxon>Chordata</taxon>
        <taxon>Craniata</taxon>
        <taxon>Vertebrata</taxon>
        <taxon>Euteleostomi</taxon>
        <taxon>Actinopterygii</taxon>
        <taxon>Neopterygii</taxon>
        <taxon>Teleostei</taxon>
        <taxon>Neoteleostei</taxon>
        <taxon>Acanthomorphata</taxon>
        <taxon>Eupercaria</taxon>
        <taxon>Perciformes</taxon>
        <taxon>Percoidei</taxon>
        <taxon>Percidae</taxon>
        <taxon>Etheostomatinae</taxon>
        <taxon>Etheostoma</taxon>
    </lineage>
</organism>
<reference evidence="1 2" key="1">
    <citation type="submission" date="2019-08" db="EMBL/GenBank/DDBJ databases">
        <title>A chromosome-level genome assembly, high-density linkage maps, and genome scans reveal the genomic architecture of hybrid incompatibilities underlying speciation via character displacement in darters (Percidae: Etheostominae).</title>
        <authorList>
            <person name="Moran R.L."/>
            <person name="Catchen J.M."/>
            <person name="Fuller R.C."/>
        </authorList>
    </citation>
    <scope>NUCLEOTIDE SEQUENCE [LARGE SCALE GENOMIC DNA]</scope>
    <source>
        <strain evidence="1">EspeVRDwgs_2016</strain>
        <tissue evidence="1">Muscle</tissue>
    </source>
</reference>
<keyword evidence="2" id="KW-1185">Reference proteome</keyword>
<accession>A0A5J5D3L4</accession>